<reference evidence="2 3" key="1">
    <citation type="submission" date="2023-08" db="EMBL/GenBank/DDBJ databases">
        <title>Implementing the SeqCode for naming new Mesorhizobium species isolated from Vachellia karroo root nodules.</title>
        <authorList>
            <person name="Van Lill M."/>
        </authorList>
    </citation>
    <scope>NUCLEOTIDE SEQUENCE [LARGE SCALE GENOMIC DNA]</scope>
    <source>
        <strain evidence="2 3">VK22B</strain>
    </source>
</reference>
<proteinExistence type="predicted"/>
<evidence type="ECO:0000256" key="1">
    <source>
        <dbReference type="SAM" id="MobiDB-lite"/>
    </source>
</evidence>
<comment type="caution">
    <text evidence="2">The sequence shown here is derived from an EMBL/GenBank/DDBJ whole genome shotgun (WGS) entry which is preliminary data.</text>
</comment>
<dbReference type="Proteomes" id="UP001271249">
    <property type="component" value="Unassembled WGS sequence"/>
</dbReference>
<dbReference type="EMBL" id="JAVIJC010000031">
    <property type="protein sequence ID" value="MDX8494901.1"/>
    <property type="molecule type" value="Genomic_DNA"/>
</dbReference>
<name>A0ABU4Z7M7_9HYPH</name>
<keyword evidence="3" id="KW-1185">Reference proteome</keyword>
<protein>
    <submittedName>
        <fullName evidence="2">DUF2934 domain-containing protein</fullName>
    </submittedName>
</protein>
<dbReference type="RefSeq" id="WP_320223176.1">
    <property type="nucleotide sequence ID" value="NZ_JAVIJB010000048.1"/>
</dbReference>
<organism evidence="2 3">
    <name type="scientific">Mesorhizobium captivum</name>
    <dbReference type="NCBI Taxonomy" id="3072319"/>
    <lineage>
        <taxon>Bacteria</taxon>
        <taxon>Pseudomonadati</taxon>
        <taxon>Pseudomonadota</taxon>
        <taxon>Alphaproteobacteria</taxon>
        <taxon>Hyphomicrobiales</taxon>
        <taxon>Phyllobacteriaceae</taxon>
        <taxon>Mesorhizobium</taxon>
    </lineage>
</organism>
<evidence type="ECO:0000313" key="2">
    <source>
        <dbReference type="EMBL" id="MDX8494901.1"/>
    </source>
</evidence>
<feature type="region of interest" description="Disordered" evidence="1">
    <location>
        <begin position="36"/>
        <end position="56"/>
    </location>
</feature>
<feature type="compositionally biased region" description="Basic and acidic residues" evidence="1">
    <location>
        <begin position="43"/>
        <end position="56"/>
    </location>
</feature>
<gene>
    <name evidence="2" type="ORF">RFN29_25410</name>
</gene>
<accession>A0ABU4Z7M7</accession>
<sequence length="56" mass="6613">MADQTREERIRQRAYELWEKEGKPEGADLRFWEQAMGEIDEEDQRKNSSDKRAAGA</sequence>
<dbReference type="Pfam" id="PF11154">
    <property type="entry name" value="DUF2934"/>
    <property type="match status" value="1"/>
</dbReference>
<dbReference type="InterPro" id="IPR021327">
    <property type="entry name" value="DUF2934"/>
</dbReference>
<evidence type="ECO:0000313" key="3">
    <source>
        <dbReference type="Proteomes" id="UP001271249"/>
    </source>
</evidence>